<dbReference type="SUPFAM" id="SSF53098">
    <property type="entry name" value="Ribonuclease H-like"/>
    <property type="match status" value="1"/>
</dbReference>
<proteinExistence type="predicted"/>
<dbReference type="GO" id="GO:0006313">
    <property type="term" value="P:DNA transposition"/>
    <property type="evidence" value="ECO:0007669"/>
    <property type="project" value="InterPro"/>
</dbReference>
<dbReference type="RefSeq" id="WP_095123584.1">
    <property type="nucleotide sequence ID" value="NZ_LT906454.1"/>
</dbReference>
<dbReference type="GO" id="GO:0015074">
    <property type="term" value="P:DNA integration"/>
    <property type="evidence" value="ECO:0007669"/>
    <property type="project" value="InterPro"/>
</dbReference>
<dbReference type="PROSITE" id="PS50994">
    <property type="entry name" value="INTEGRASE"/>
    <property type="match status" value="1"/>
</dbReference>
<dbReference type="GO" id="GO:0004803">
    <property type="term" value="F:transposase activity"/>
    <property type="evidence" value="ECO:0007669"/>
    <property type="project" value="InterPro"/>
</dbReference>
<dbReference type="InterPro" id="IPR036397">
    <property type="entry name" value="RNaseH_sf"/>
</dbReference>
<evidence type="ECO:0000313" key="3">
    <source>
        <dbReference type="Proteomes" id="UP000215144"/>
    </source>
</evidence>
<feature type="domain" description="Integrase catalytic" evidence="1">
    <location>
        <begin position="229"/>
        <end position="353"/>
    </location>
</feature>
<reference evidence="2 3" key="1">
    <citation type="submission" date="2017-06" db="EMBL/GenBank/DDBJ databases">
        <authorList>
            <consortium name="Pathogen Informatics"/>
        </authorList>
    </citation>
    <scope>NUCLEOTIDE SEQUENCE [LARGE SCALE GENOMIC DNA]</scope>
    <source>
        <strain evidence="2 3">NCTC11291</strain>
    </source>
</reference>
<dbReference type="InterPro" id="IPR002525">
    <property type="entry name" value="Transp_IS110-like_N"/>
</dbReference>
<name>A0A239XLD8_STRAI</name>
<dbReference type="InterPro" id="IPR001584">
    <property type="entry name" value="Integrase_cat-core"/>
</dbReference>
<evidence type="ECO:0000259" key="1">
    <source>
        <dbReference type="PROSITE" id="PS50994"/>
    </source>
</evidence>
<dbReference type="InterPro" id="IPR012337">
    <property type="entry name" value="RNaseH-like_sf"/>
</dbReference>
<gene>
    <name evidence="2" type="ORF">SAMEA4504048_02246</name>
</gene>
<protein>
    <submittedName>
        <fullName evidence="2">IS111A/IS1328/IS1533 family transposase</fullName>
    </submittedName>
</protein>
<dbReference type="Pfam" id="PF13683">
    <property type="entry name" value="rve_3"/>
    <property type="match status" value="1"/>
</dbReference>
<dbReference type="InterPro" id="IPR047650">
    <property type="entry name" value="Transpos_IS110"/>
</dbReference>
<organism evidence="2 3">
    <name type="scientific">Streptococcus acidominimus</name>
    <dbReference type="NCBI Taxonomy" id="1326"/>
    <lineage>
        <taxon>Bacteria</taxon>
        <taxon>Bacillati</taxon>
        <taxon>Bacillota</taxon>
        <taxon>Bacilli</taxon>
        <taxon>Lactobacillales</taxon>
        <taxon>Streptococcaceae</taxon>
        <taxon>Streptococcus</taxon>
    </lineage>
</organism>
<dbReference type="KEGG" id="saco:SAME_02246"/>
<dbReference type="OrthoDB" id="9815354at2"/>
<accession>A0A239XLD8</accession>
<dbReference type="AlphaFoldDB" id="A0A239XLD8"/>
<dbReference type="PANTHER" id="PTHR33055">
    <property type="entry name" value="TRANSPOSASE FOR INSERTION SEQUENCE ELEMENT IS1111A"/>
    <property type="match status" value="1"/>
</dbReference>
<evidence type="ECO:0000313" key="2">
    <source>
        <dbReference type="EMBL" id="SNV46923.1"/>
    </source>
</evidence>
<sequence>MLYVGIDVAKNKHEFTVLDGTGKQVLKTITFTNRKQGFELLHNTLKQLAQDCLIAMEDTGHYTLNLLKCLHEKAYQVYTYNPLLIKEFTKSLSLRKTKTDKKDARVIALKLVTDPNRELFKHDDKQEKLKILTRHVSRLKRHQTDWKVQYTKCLDILFPDCHQAVTKHSGYSYELLKAFPAPEKMIEAGFEKLMDIKRLTVKHAQDILELASNTIGTTSPAREFELLQIIGLSLGWHKTADLVKEAIQSIPYALTKVKLFHSDRGKEFDNALIDEMLEAFSITRSLSQAGCPYDNAVAESTYRSFKLEFINQENFRSLEELTLKTKHYVHWWNHHRIHSTLNYQTPMTKRAII</sequence>
<dbReference type="EMBL" id="LT906454">
    <property type="protein sequence ID" value="SNV46923.1"/>
    <property type="molecule type" value="Genomic_DNA"/>
</dbReference>
<dbReference type="Pfam" id="PF01548">
    <property type="entry name" value="DEDD_Tnp_IS110"/>
    <property type="match status" value="1"/>
</dbReference>
<dbReference type="Proteomes" id="UP000215144">
    <property type="component" value="Chromosome 1"/>
</dbReference>
<dbReference type="GO" id="GO:0003677">
    <property type="term" value="F:DNA binding"/>
    <property type="evidence" value="ECO:0007669"/>
    <property type="project" value="InterPro"/>
</dbReference>
<dbReference type="Gene3D" id="3.30.420.10">
    <property type="entry name" value="Ribonuclease H-like superfamily/Ribonuclease H"/>
    <property type="match status" value="1"/>
</dbReference>